<sequence>MKAPASNPDEVIQRDLLNETDESATADLFFQLCRKSPELRHWLTEEFGRSPVARKKFMARLADPASKPPRTFAELAEDSSMREEVFGELRERMPAKRYGGLTWSQVAALTREYQAATVDPGIFMLAHDWGREPSPAVMKAALDLMQSVIPTGRRRPLKHLNQALTFLKRYREKPMRRAALGYGDWWRLQVLFYILRHPAKSYRVRELHAHLLDQGLEIDLKEIRRFCSRHGIRRDVRAGRPPARLLAAG</sequence>
<name>A0A178IIB4_9BACT</name>
<keyword evidence="2" id="KW-1185">Reference proteome</keyword>
<proteinExistence type="predicted"/>
<dbReference type="STRING" id="1184151.AW736_11930"/>
<comment type="caution">
    <text evidence="1">The sequence shown here is derived from an EMBL/GenBank/DDBJ whole genome shotgun (WGS) entry which is preliminary data.</text>
</comment>
<reference evidence="1 2" key="1">
    <citation type="submission" date="2016-01" db="EMBL/GenBank/DDBJ databases">
        <title>High potential of lignocellulose degradation of a new Verrucomicrobia species.</title>
        <authorList>
            <person name="Wang Y."/>
            <person name="Shi Y."/>
            <person name="Qiu Z."/>
            <person name="Liu S."/>
            <person name="Yang H."/>
        </authorList>
    </citation>
    <scope>NUCLEOTIDE SEQUENCE [LARGE SCALE GENOMIC DNA]</scope>
    <source>
        <strain evidence="1 2">TSB47</strain>
    </source>
</reference>
<evidence type="ECO:0000313" key="2">
    <source>
        <dbReference type="Proteomes" id="UP000078486"/>
    </source>
</evidence>
<dbReference type="AlphaFoldDB" id="A0A178IIB4"/>
<protein>
    <submittedName>
        <fullName evidence="1">Uncharacterized protein</fullName>
    </submittedName>
</protein>
<accession>A0A178IIB4</accession>
<dbReference type="RefSeq" id="WP_068770463.1">
    <property type="nucleotide sequence ID" value="NZ_CP109796.1"/>
</dbReference>
<dbReference type="EMBL" id="LRRQ01000081">
    <property type="protein sequence ID" value="OAM89684.1"/>
    <property type="molecule type" value="Genomic_DNA"/>
</dbReference>
<gene>
    <name evidence="1" type="ORF">AW736_11930</name>
</gene>
<organism evidence="1 2">
    <name type="scientific">Termitidicoccus mucosus</name>
    <dbReference type="NCBI Taxonomy" id="1184151"/>
    <lineage>
        <taxon>Bacteria</taxon>
        <taxon>Pseudomonadati</taxon>
        <taxon>Verrucomicrobiota</taxon>
        <taxon>Opitutia</taxon>
        <taxon>Opitutales</taxon>
        <taxon>Opitutaceae</taxon>
        <taxon>Termitidicoccus</taxon>
    </lineage>
</organism>
<evidence type="ECO:0000313" key="1">
    <source>
        <dbReference type="EMBL" id="OAM89684.1"/>
    </source>
</evidence>
<dbReference type="OrthoDB" id="205299at2"/>
<dbReference type="Proteomes" id="UP000078486">
    <property type="component" value="Unassembled WGS sequence"/>
</dbReference>